<keyword evidence="2" id="KW-1185">Reference proteome</keyword>
<evidence type="ECO:0000313" key="2">
    <source>
        <dbReference type="Proteomes" id="UP000765509"/>
    </source>
</evidence>
<dbReference type="Proteomes" id="UP000765509">
    <property type="component" value="Unassembled WGS sequence"/>
</dbReference>
<evidence type="ECO:0000313" key="1">
    <source>
        <dbReference type="EMBL" id="MBW0517322.1"/>
    </source>
</evidence>
<name>A0A9Q3EGZ3_9BASI</name>
<protein>
    <submittedName>
        <fullName evidence="1">Uncharacterized protein</fullName>
    </submittedName>
</protein>
<dbReference type="EMBL" id="AVOT02025843">
    <property type="protein sequence ID" value="MBW0517322.1"/>
    <property type="molecule type" value="Genomic_DNA"/>
</dbReference>
<gene>
    <name evidence="1" type="ORF">O181_057037</name>
</gene>
<sequence length="122" mass="13812">MALADRILISTIIHECHDSIASGHLSEDRTLEGEKPALGGKIGETMFQNTSKPVINVKKKTEPKERNFLIMIKIQEQKSPWEIVHIDWVTALHPGGDRSYNAFLMSVDRYRNGAIFLPCHND</sequence>
<organism evidence="1 2">
    <name type="scientific">Austropuccinia psidii MF-1</name>
    <dbReference type="NCBI Taxonomy" id="1389203"/>
    <lineage>
        <taxon>Eukaryota</taxon>
        <taxon>Fungi</taxon>
        <taxon>Dikarya</taxon>
        <taxon>Basidiomycota</taxon>
        <taxon>Pucciniomycotina</taxon>
        <taxon>Pucciniomycetes</taxon>
        <taxon>Pucciniales</taxon>
        <taxon>Sphaerophragmiaceae</taxon>
        <taxon>Austropuccinia</taxon>
    </lineage>
</organism>
<accession>A0A9Q3EGZ3</accession>
<comment type="caution">
    <text evidence="1">The sequence shown here is derived from an EMBL/GenBank/DDBJ whole genome shotgun (WGS) entry which is preliminary data.</text>
</comment>
<reference evidence="1" key="1">
    <citation type="submission" date="2021-03" db="EMBL/GenBank/DDBJ databases">
        <title>Draft genome sequence of rust myrtle Austropuccinia psidii MF-1, a brazilian biotype.</title>
        <authorList>
            <person name="Quecine M.C."/>
            <person name="Pachon D.M.R."/>
            <person name="Bonatelli M.L."/>
            <person name="Correr F.H."/>
            <person name="Franceschini L.M."/>
            <person name="Leite T.F."/>
            <person name="Margarido G.R.A."/>
            <person name="Almeida C.A."/>
            <person name="Ferrarezi J.A."/>
            <person name="Labate C.A."/>
        </authorList>
    </citation>
    <scope>NUCLEOTIDE SEQUENCE</scope>
    <source>
        <strain evidence="1">MF-1</strain>
    </source>
</reference>
<proteinExistence type="predicted"/>
<dbReference type="AlphaFoldDB" id="A0A9Q3EGZ3"/>